<dbReference type="Proteomes" id="UP001168990">
    <property type="component" value="Unassembled WGS sequence"/>
</dbReference>
<protein>
    <submittedName>
        <fullName evidence="2">Uncharacterized protein</fullName>
    </submittedName>
</protein>
<organism evidence="2 3">
    <name type="scientific">Microctonus aethiopoides</name>
    <dbReference type="NCBI Taxonomy" id="144406"/>
    <lineage>
        <taxon>Eukaryota</taxon>
        <taxon>Metazoa</taxon>
        <taxon>Ecdysozoa</taxon>
        <taxon>Arthropoda</taxon>
        <taxon>Hexapoda</taxon>
        <taxon>Insecta</taxon>
        <taxon>Pterygota</taxon>
        <taxon>Neoptera</taxon>
        <taxon>Endopterygota</taxon>
        <taxon>Hymenoptera</taxon>
        <taxon>Apocrita</taxon>
        <taxon>Ichneumonoidea</taxon>
        <taxon>Braconidae</taxon>
        <taxon>Euphorinae</taxon>
        <taxon>Microctonus</taxon>
    </lineage>
</organism>
<evidence type="ECO:0000256" key="1">
    <source>
        <dbReference type="SAM" id="MobiDB-lite"/>
    </source>
</evidence>
<dbReference type="AlphaFoldDB" id="A0AA39C3G9"/>
<feature type="compositionally biased region" description="Polar residues" evidence="1">
    <location>
        <begin position="69"/>
        <end position="78"/>
    </location>
</feature>
<keyword evidence="3" id="KW-1185">Reference proteome</keyword>
<evidence type="ECO:0000313" key="2">
    <source>
        <dbReference type="EMBL" id="KAK0157167.1"/>
    </source>
</evidence>
<feature type="compositionally biased region" description="Basic residues" evidence="1">
    <location>
        <begin position="59"/>
        <end position="68"/>
    </location>
</feature>
<proteinExistence type="predicted"/>
<reference evidence="2" key="1">
    <citation type="journal article" date="2023" name="bioRxiv">
        <title>Scaffold-level genome assemblies of two parasitoid biocontrol wasps reveal the parthenogenesis mechanism and an associated novel virus.</title>
        <authorList>
            <person name="Inwood S."/>
            <person name="Skelly J."/>
            <person name="Guhlin J."/>
            <person name="Harrop T."/>
            <person name="Goldson S."/>
            <person name="Dearden P."/>
        </authorList>
    </citation>
    <scope>NUCLEOTIDE SEQUENCE</scope>
    <source>
        <strain evidence="2">Irish</strain>
        <tissue evidence="2">Whole body</tissue>
    </source>
</reference>
<comment type="caution">
    <text evidence="2">The sequence shown here is derived from an EMBL/GenBank/DDBJ whole genome shotgun (WGS) entry which is preliminary data.</text>
</comment>
<reference evidence="2" key="2">
    <citation type="submission" date="2023-03" db="EMBL/GenBank/DDBJ databases">
        <authorList>
            <person name="Inwood S.N."/>
            <person name="Skelly J.G."/>
            <person name="Guhlin J."/>
            <person name="Harrop T.W.R."/>
            <person name="Goldson S.G."/>
            <person name="Dearden P.K."/>
        </authorList>
    </citation>
    <scope>NUCLEOTIDE SEQUENCE</scope>
    <source>
        <strain evidence="2">Irish</strain>
        <tissue evidence="2">Whole body</tissue>
    </source>
</reference>
<sequence>MMESVVDSLGVRFSQKQNKNNASKSKRRLKRTAVPSCNLPRTEIKIASSIKKNNDREKRRIQRDKKKNTIISNSPATSLDSTAGLTTTDLNLDFDGQRNSDVSDYTSLNPITPRENDNGSVVAMLSVENDETSEKKFIDVCIQIKSGDLVTDFCDIIKTEKELNTLAGIVSFDILNTILDVVKAGSSKYKNQISEDAKVLFRTR</sequence>
<dbReference type="EMBL" id="JAQQBS010001469">
    <property type="protein sequence ID" value="KAK0157167.1"/>
    <property type="molecule type" value="Genomic_DNA"/>
</dbReference>
<name>A0AA39C3G9_9HYME</name>
<accession>A0AA39C3G9</accession>
<feature type="region of interest" description="Disordered" evidence="1">
    <location>
        <begin position="47"/>
        <end position="78"/>
    </location>
</feature>
<gene>
    <name evidence="2" type="ORF">PV328_011799</name>
</gene>
<evidence type="ECO:0000313" key="3">
    <source>
        <dbReference type="Proteomes" id="UP001168990"/>
    </source>
</evidence>